<evidence type="ECO:0000256" key="1">
    <source>
        <dbReference type="SAM" id="MobiDB-lite"/>
    </source>
</evidence>
<feature type="region of interest" description="Disordered" evidence="1">
    <location>
        <begin position="125"/>
        <end position="222"/>
    </location>
</feature>
<gene>
    <name evidence="2" type="ORF">CDCA_CDCA01G0285</name>
</gene>
<dbReference type="AlphaFoldDB" id="A0AAV9IPN0"/>
<dbReference type="EMBL" id="JANCYW010000001">
    <property type="protein sequence ID" value="KAK4534260.1"/>
    <property type="molecule type" value="Genomic_DNA"/>
</dbReference>
<reference evidence="2 3" key="1">
    <citation type="submission" date="2022-07" db="EMBL/GenBank/DDBJ databases">
        <title>Genome-wide signatures of adaptation to extreme environments.</title>
        <authorList>
            <person name="Cho C.H."/>
            <person name="Yoon H.S."/>
        </authorList>
    </citation>
    <scope>NUCLEOTIDE SEQUENCE [LARGE SCALE GENOMIC DNA]</scope>
    <source>
        <strain evidence="2 3">DBV 063 E5</strain>
    </source>
</reference>
<protein>
    <submittedName>
        <fullName evidence="2">Uncharacterized protein</fullName>
    </submittedName>
</protein>
<accession>A0AAV9IPN0</accession>
<proteinExistence type="predicted"/>
<organism evidence="2 3">
    <name type="scientific">Cyanidium caldarium</name>
    <name type="common">Red alga</name>
    <dbReference type="NCBI Taxonomy" id="2771"/>
    <lineage>
        <taxon>Eukaryota</taxon>
        <taxon>Rhodophyta</taxon>
        <taxon>Bangiophyceae</taxon>
        <taxon>Cyanidiales</taxon>
        <taxon>Cyanidiaceae</taxon>
        <taxon>Cyanidium</taxon>
    </lineage>
</organism>
<keyword evidence="3" id="KW-1185">Reference proteome</keyword>
<evidence type="ECO:0000313" key="2">
    <source>
        <dbReference type="EMBL" id="KAK4534260.1"/>
    </source>
</evidence>
<dbReference type="Proteomes" id="UP001301350">
    <property type="component" value="Unassembled WGS sequence"/>
</dbReference>
<name>A0AAV9IPN0_CYACA</name>
<comment type="caution">
    <text evidence="2">The sequence shown here is derived from an EMBL/GenBank/DDBJ whole genome shotgun (WGS) entry which is preliminary data.</text>
</comment>
<evidence type="ECO:0000313" key="3">
    <source>
        <dbReference type="Proteomes" id="UP001301350"/>
    </source>
</evidence>
<sequence length="336" mass="36326">MADDVDRFGEVSMKPSVVTSNRDKVGHLESSVEEADRSERIEAEITAVLRDIDANYMRAVQWVTRLQQAVHGYVGQARGVHAAVRGVRDRLERIQEGREWVAGAGRRRWEMDASRDKESVLKAGAADGRCASVSDSRSDSDIPSLSASVGEWAGSGDGVDTSVLPDTPTFRNLSLSPPRTPSIGRPLSARSRQSAIGAVDRQEEREEEAEEGVASASAPDASIVEDEAVGSGSPTCIPLPTWASAAPAESTTLPERLDLSRFPRCFQNGEGAAQLTRVYAQWHARPRRPLSLPELCRMLGGDLDAESVELCCGLLQSRGYLHAVESADADAVYQAR</sequence>